<organism evidence="1 2">
    <name type="scientific">Austropuccinia psidii MF-1</name>
    <dbReference type="NCBI Taxonomy" id="1389203"/>
    <lineage>
        <taxon>Eukaryota</taxon>
        <taxon>Fungi</taxon>
        <taxon>Dikarya</taxon>
        <taxon>Basidiomycota</taxon>
        <taxon>Pucciniomycotina</taxon>
        <taxon>Pucciniomycetes</taxon>
        <taxon>Pucciniales</taxon>
        <taxon>Sphaerophragmiaceae</taxon>
        <taxon>Austropuccinia</taxon>
    </lineage>
</organism>
<dbReference type="AlphaFoldDB" id="A0A9Q3CM90"/>
<name>A0A9Q3CM90_9BASI</name>
<sequence length="167" mass="19539">MESWELLEETPWSMDTDISCIEEEVWINTNDQRELNENFNWVMQITPEPCPDISTIVLPNIEFEEIFEKENLPLETVLSHPGKELLGFNLTKYEFLELLNWELIAGNIGNKYCNKIFEIEEHLRRSLFLGTLEFQDYFKIQTGKIKKSPEAILSLMPPGISTGRKQL</sequence>
<comment type="caution">
    <text evidence="1">The sequence shown here is derived from an EMBL/GenBank/DDBJ whole genome shotgun (WGS) entry which is preliminary data.</text>
</comment>
<accession>A0A9Q3CM90</accession>
<reference evidence="1" key="1">
    <citation type="submission" date="2021-03" db="EMBL/GenBank/DDBJ databases">
        <title>Draft genome sequence of rust myrtle Austropuccinia psidii MF-1, a brazilian biotype.</title>
        <authorList>
            <person name="Quecine M.C."/>
            <person name="Pachon D.M.R."/>
            <person name="Bonatelli M.L."/>
            <person name="Correr F.H."/>
            <person name="Franceschini L.M."/>
            <person name="Leite T.F."/>
            <person name="Margarido G.R.A."/>
            <person name="Almeida C.A."/>
            <person name="Ferrarezi J.A."/>
            <person name="Labate C.A."/>
        </authorList>
    </citation>
    <scope>NUCLEOTIDE SEQUENCE</scope>
    <source>
        <strain evidence="1">MF-1</strain>
    </source>
</reference>
<evidence type="ECO:0000313" key="2">
    <source>
        <dbReference type="Proteomes" id="UP000765509"/>
    </source>
</evidence>
<evidence type="ECO:0000313" key="1">
    <source>
        <dbReference type="EMBL" id="MBW0486558.1"/>
    </source>
</evidence>
<proteinExistence type="predicted"/>
<dbReference type="Proteomes" id="UP000765509">
    <property type="component" value="Unassembled WGS sequence"/>
</dbReference>
<keyword evidence="2" id="KW-1185">Reference proteome</keyword>
<dbReference type="EMBL" id="AVOT02008712">
    <property type="protein sequence ID" value="MBW0486558.1"/>
    <property type="molecule type" value="Genomic_DNA"/>
</dbReference>
<protein>
    <submittedName>
        <fullName evidence="1">Uncharacterized protein</fullName>
    </submittedName>
</protein>
<gene>
    <name evidence="1" type="ORF">O181_026273</name>
</gene>